<evidence type="ECO:0000256" key="3">
    <source>
        <dbReference type="ARBA" id="ARBA00022692"/>
    </source>
</evidence>
<protein>
    <submittedName>
        <fullName evidence="8">Cytochrome B561</fullName>
    </submittedName>
</protein>
<feature type="transmembrane region" description="Helical" evidence="6">
    <location>
        <begin position="35"/>
        <end position="55"/>
    </location>
</feature>
<keyword evidence="2" id="KW-1003">Cell membrane</keyword>
<dbReference type="PANTHER" id="PTHR30485:SF2">
    <property type="entry name" value="BLL0597 PROTEIN"/>
    <property type="match status" value="1"/>
</dbReference>
<dbReference type="RefSeq" id="WP_009206731.1">
    <property type="nucleotide sequence ID" value="NC_022357.1"/>
</dbReference>
<dbReference type="InterPro" id="IPR011577">
    <property type="entry name" value="Cyt_b561_bac/Ni-Hgenase"/>
</dbReference>
<dbReference type="SUPFAM" id="SSF81342">
    <property type="entry name" value="Transmembrane di-heme cytochromes"/>
    <property type="match status" value="1"/>
</dbReference>
<dbReference type="GO" id="GO:0005886">
    <property type="term" value="C:plasma membrane"/>
    <property type="evidence" value="ECO:0007669"/>
    <property type="project" value="UniProtKB-SubCell"/>
</dbReference>
<dbReference type="STRING" id="1163617.SCD_n00475"/>
<dbReference type="OrthoDB" id="196472at2"/>
<evidence type="ECO:0000256" key="2">
    <source>
        <dbReference type="ARBA" id="ARBA00022475"/>
    </source>
</evidence>
<dbReference type="PANTHER" id="PTHR30485">
    <property type="entry name" value="NI/FE-HYDROGENASE 1 B-TYPE CYTOCHROME SUBUNIT"/>
    <property type="match status" value="1"/>
</dbReference>
<keyword evidence="3 6" id="KW-0812">Transmembrane</keyword>
<name>S6AB50_SULDS</name>
<keyword evidence="5 6" id="KW-0472">Membrane</keyword>
<dbReference type="GO" id="GO:0020037">
    <property type="term" value="F:heme binding"/>
    <property type="evidence" value="ECO:0007669"/>
    <property type="project" value="TreeGrafter"/>
</dbReference>
<gene>
    <name evidence="8" type="ORF">SCD_n00475</name>
</gene>
<dbReference type="KEGG" id="sdr:SCD_n00475"/>
<dbReference type="Gene3D" id="1.20.950.20">
    <property type="entry name" value="Transmembrane di-heme cytochromes, Chain C"/>
    <property type="match status" value="1"/>
</dbReference>
<dbReference type="eggNOG" id="COG3658">
    <property type="taxonomic scope" value="Bacteria"/>
</dbReference>
<feature type="domain" description="Cytochrome b561 bacterial/Ni-hydrogenase" evidence="7">
    <location>
        <begin position="6"/>
        <end position="167"/>
    </location>
</feature>
<dbReference type="InterPro" id="IPR016174">
    <property type="entry name" value="Di-haem_cyt_TM"/>
</dbReference>
<dbReference type="AlphaFoldDB" id="S6AB50"/>
<sequence>MNKILVWDLPTRVGHWLLVASFAVAWLTGESETFRLVHVAAGYTMVAVLAFRLFWGIAGTRYARFSSFLFSPRQALDYLAGLLRGGKSHWVGHNPAGSYAIYLLILLGFASAGSGWAFYNELGGEWMEEFHEFLASTMLAVVGFHVAGVVVSGLLHRENLVRSMINGYKIGSSEEAISSKRVLWAVLLIGLAGWAAVTAFLP</sequence>
<evidence type="ECO:0000256" key="6">
    <source>
        <dbReference type="SAM" id="Phobius"/>
    </source>
</evidence>
<dbReference type="GO" id="GO:0009055">
    <property type="term" value="F:electron transfer activity"/>
    <property type="evidence" value="ECO:0007669"/>
    <property type="project" value="InterPro"/>
</dbReference>
<dbReference type="GO" id="GO:0022904">
    <property type="term" value="P:respiratory electron transport chain"/>
    <property type="evidence" value="ECO:0007669"/>
    <property type="project" value="InterPro"/>
</dbReference>
<proteinExistence type="predicted"/>
<keyword evidence="9" id="KW-1185">Reference proteome</keyword>
<organism evidence="8 9">
    <name type="scientific">Sulfuricella denitrificans (strain DSM 22764 / NBRC 105220 / skB26)</name>
    <dbReference type="NCBI Taxonomy" id="1163617"/>
    <lineage>
        <taxon>Bacteria</taxon>
        <taxon>Pseudomonadati</taxon>
        <taxon>Pseudomonadota</taxon>
        <taxon>Betaproteobacteria</taxon>
        <taxon>Nitrosomonadales</taxon>
        <taxon>Sulfuricellaceae</taxon>
        <taxon>Sulfuricella</taxon>
    </lineage>
</organism>
<evidence type="ECO:0000256" key="1">
    <source>
        <dbReference type="ARBA" id="ARBA00004651"/>
    </source>
</evidence>
<keyword evidence="4 6" id="KW-1133">Transmembrane helix</keyword>
<feature type="transmembrane region" description="Helical" evidence="6">
    <location>
        <begin position="12"/>
        <end position="29"/>
    </location>
</feature>
<dbReference type="Proteomes" id="UP000015559">
    <property type="component" value="Chromosome"/>
</dbReference>
<accession>S6AB50</accession>
<dbReference type="Pfam" id="PF01292">
    <property type="entry name" value="Ni_hydr_CYTB"/>
    <property type="match status" value="1"/>
</dbReference>
<dbReference type="EMBL" id="AP013066">
    <property type="protein sequence ID" value="BAN34323.1"/>
    <property type="molecule type" value="Genomic_DNA"/>
</dbReference>
<reference evidence="8 9" key="1">
    <citation type="journal article" date="2012" name="Appl. Environ. Microbiol.">
        <title>Draft genome sequence of a psychrotolerant sulfur-oxidizing bacterium, Sulfuricella denitrificans skB26, and proteomic insights into cold adaptation.</title>
        <authorList>
            <person name="Watanabe T."/>
            <person name="Kojima H."/>
            <person name="Fukui M."/>
        </authorList>
    </citation>
    <scope>NUCLEOTIDE SEQUENCE [LARGE SCALE GENOMIC DNA]</scope>
    <source>
        <strain evidence="9">skB26</strain>
    </source>
</reference>
<comment type="subcellular location">
    <subcellularLocation>
        <location evidence="1">Cell membrane</location>
        <topology evidence="1">Multi-pass membrane protein</topology>
    </subcellularLocation>
</comment>
<feature type="transmembrane region" description="Helical" evidence="6">
    <location>
        <begin position="99"/>
        <end position="119"/>
    </location>
</feature>
<dbReference type="InterPro" id="IPR051542">
    <property type="entry name" value="Hydrogenase_cytochrome"/>
</dbReference>
<evidence type="ECO:0000256" key="4">
    <source>
        <dbReference type="ARBA" id="ARBA00022989"/>
    </source>
</evidence>
<evidence type="ECO:0000313" key="8">
    <source>
        <dbReference type="EMBL" id="BAN34323.1"/>
    </source>
</evidence>
<feature type="transmembrane region" description="Helical" evidence="6">
    <location>
        <begin position="182"/>
        <end position="201"/>
    </location>
</feature>
<evidence type="ECO:0000259" key="7">
    <source>
        <dbReference type="Pfam" id="PF01292"/>
    </source>
</evidence>
<dbReference type="HOGENOM" id="CLU_078451_2_0_4"/>
<evidence type="ECO:0000313" key="9">
    <source>
        <dbReference type="Proteomes" id="UP000015559"/>
    </source>
</evidence>
<evidence type="ECO:0000256" key="5">
    <source>
        <dbReference type="ARBA" id="ARBA00023136"/>
    </source>
</evidence>
<feature type="transmembrane region" description="Helical" evidence="6">
    <location>
        <begin position="134"/>
        <end position="155"/>
    </location>
</feature>